<feature type="region of interest" description="Disordered" evidence="5">
    <location>
        <begin position="143"/>
        <end position="176"/>
    </location>
</feature>
<evidence type="ECO:0000259" key="7">
    <source>
        <dbReference type="Pfam" id="PF01957"/>
    </source>
</evidence>
<dbReference type="SUPFAM" id="SSF141322">
    <property type="entry name" value="NfeD domain-like"/>
    <property type="match status" value="1"/>
</dbReference>
<feature type="transmembrane region" description="Helical" evidence="6">
    <location>
        <begin position="279"/>
        <end position="296"/>
    </location>
</feature>
<feature type="transmembrane region" description="Helical" evidence="6">
    <location>
        <begin position="347"/>
        <end position="366"/>
    </location>
</feature>
<evidence type="ECO:0000313" key="10">
    <source>
        <dbReference type="EMBL" id="AJD50093.1"/>
    </source>
</evidence>
<keyword evidence="3 6" id="KW-1133">Transmembrane helix</keyword>
<sequence length="477" mass="50282">MAAHSASNIRAPGRRWRALGALTCLVLGGLMSLASLVSTGASQRAPVVVLDIDGPIGPATSDYLSRSMDSARDEHGAQLVVIRLDTPGGLDSAMRDMIKVILASPVPVAVYVSPGGARAASAGTYLLYASHIAAMAPSTHLGSATPVQIGGMPGQPEQPEEDGETDDDGKRRGGTAMERKVLEDAVAYIRSLADLRGRNAEWAEQAVRDAVNLTAPEALAQQVIEYVAPSLDDLLTQLDGREVALDDGTRTLQTAGAAVVTLEPDWRNQLLSVITNPNIAYFLMLVGFYGIIFELASPGNIYPGVIGAICLVLALYAFQVLPVNYAGLALILLGVAFMVGEAFMPSFGALGLGGVVAFVFGSVILLDDAHLRISLPLIGGLALVSAGFMLWTLTRLLRLRRRPPQTGEEALIGQLATAQHDFDGEGRVRLLGESWLARAPGPVRRGDRLRVLAVDGLHLSVEPAGASAPAPNEENRP</sequence>
<keyword evidence="10" id="KW-0645">Protease</keyword>
<feature type="domain" description="NfeD integral membrane" evidence="8">
    <location>
        <begin position="278"/>
        <end position="394"/>
    </location>
</feature>
<dbReference type="HOGENOM" id="CLU_024619_1_0_6"/>
<dbReference type="FunFam" id="3.90.226.10:FF:000089">
    <property type="entry name" value="Membrane-bound serine protease"/>
    <property type="match status" value="1"/>
</dbReference>
<feature type="transmembrane region" description="Helical" evidence="6">
    <location>
        <begin position="324"/>
        <end position="340"/>
    </location>
</feature>
<dbReference type="RefSeq" id="WP_008734453.1">
    <property type="nucleotide sequence ID" value="NZ_CP004387.1"/>
</dbReference>
<feature type="domain" description="NfeD-like C-terminal" evidence="7">
    <location>
        <begin position="409"/>
        <end position="463"/>
    </location>
</feature>
<accession>A0A0B4XUD0</accession>
<dbReference type="Gene3D" id="2.40.50.140">
    <property type="entry name" value="Nucleic acid-binding proteins"/>
    <property type="match status" value="1"/>
</dbReference>
<dbReference type="Pfam" id="PF25145">
    <property type="entry name" value="NfeD1b_N"/>
    <property type="match status" value="1"/>
</dbReference>
<evidence type="ECO:0000256" key="5">
    <source>
        <dbReference type="SAM" id="MobiDB-lite"/>
    </source>
</evidence>
<dbReference type="InterPro" id="IPR029045">
    <property type="entry name" value="ClpP/crotonase-like_dom_sf"/>
</dbReference>
<dbReference type="SUPFAM" id="SSF52096">
    <property type="entry name" value="ClpP/crotonase"/>
    <property type="match status" value="1"/>
</dbReference>
<dbReference type="GO" id="GO:0008233">
    <property type="term" value="F:peptidase activity"/>
    <property type="evidence" value="ECO:0007669"/>
    <property type="project" value="UniProtKB-KW"/>
</dbReference>
<dbReference type="Pfam" id="PF01957">
    <property type="entry name" value="NfeD"/>
    <property type="match status" value="1"/>
</dbReference>
<keyword evidence="10" id="KW-0378">Hydrolase</keyword>
<keyword evidence="2 6" id="KW-0812">Transmembrane</keyword>
<evidence type="ECO:0000259" key="8">
    <source>
        <dbReference type="Pfam" id="PF24961"/>
    </source>
</evidence>
<evidence type="ECO:0000313" key="11">
    <source>
        <dbReference type="Proteomes" id="UP000006764"/>
    </source>
</evidence>
<dbReference type="GO" id="GO:0016020">
    <property type="term" value="C:membrane"/>
    <property type="evidence" value="ECO:0007669"/>
    <property type="project" value="UniProtKB-SubCell"/>
</dbReference>
<dbReference type="Gene3D" id="3.90.226.10">
    <property type="entry name" value="2-enoyl-CoA Hydratase, Chain A, domain 1"/>
    <property type="match status" value="1"/>
</dbReference>
<evidence type="ECO:0000256" key="6">
    <source>
        <dbReference type="SAM" id="Phobius"/>
    </source>
</evidence>
<feature type="transmembrane region" description="Helical" evidence="6">
    <location>
        <begin position="372"/>
        <end position="393"/>
    </location>
</feature>
<evidence type="ECO:0000256" key="4">
    <source>
        <dbReference type="ARBA" id="ARBA00023136"/>
    </source>
</evidence>
<name>A0A0B4XUD0_9GAMM</name>
<dbReference type="InterPro" id="IPR002810">
    <property type="entry name" value="NfeD-like_C"/>
</dbReference>
<feature type="transmembrane region" description="Helical" evidence="6">
    <location>
        <begin position="301"/>
        <end position="318"/>
    </location>
</feature>
<dbReference type="EMBL" id="CP004387">
    <property type="protein sequence ID" value="AJD50093.1"/>
    <property type="molecule type" value="Genomic_DNA"/>
</dbReference>
<keyword evidence="11" id="KW-1185">Reference proteome</keyword>
<dbReference type="STRING" id="391936.S7S_18405"/>
<feature type="compositionally biased region" description="Acidic residues" evidence="5">
    <location>
        <begin position="158"/>
        <end position="167"/>
    </location>
</feature>
<keyword evidence="4 6" id="KW-0472">Membrane</keyword>
<dbReference type="InterPro" id="IPR056739">
    <property type="entry name" value="NfeD_membrane"/>
</dbReference>
<dbReference type="Pfam" id="PF24961">
    <property type="entry name" value="NfeD_membrane"/>
    <property type="match status" value="1"/>
</dbReference>
<dbReference type="GO" id="GO:0006508">
    <property type="term" value="P:proteolysis"/>
    <property type="evidence" value="ECO:0007669"/>
    <property type="project" value="UniProtKB-KW"/>
</dbReference>
<reference evidence="10 11" key="1">
    <citation type="journal article" date="2012" name="J. Bacteriol.">
        <title>Genome sequence of an alkane-degrading bacterium, Alcanivorax pacificus type strain W11-5, isolated from deep sea sediment.</title>
        <authorList>
            <person name="Lai Q."/>
            <person name="Shao Z."/>
        </authorList>
    </citation>
    <scope>NUCLEOTIDE SEQUENCE [LARGE SCALE GENOMIC DNA]</scope>
    <source>
        <strain evidence="10 11">W11-5</strain>
    </source>
</reference>
<proteinExistence type="predicted"/>
<evidence type="ECO:0000256" key="1">
    <source>
        <dbReference type="ARBA" id="ARBA00004141"/>
    </source>
</evidence>
<evidence type="ECO:0000259" key="9">
    <source>
        <dbReference type="Pfam" id="PF25145"/>
    </source>
</evidence>
<feature type="domain" description="NfeD1b N-terminal" evidence="9">
    <location>
        <begin position="47"/>
        <end position="151"/>
    </location>
</feature>
<dbReference type="CDD" id="cd07020">
    <property type="entry name" value="Clp_protease_NfeD_1"/>
    <property type="match status" value="1"/>
</dbReference>
<dbReference type="PANTHER" id="PTHR33507">
    <property type="entry name" value="INNER MEMBRANE PROTEIN YBBJ"/>
    <property type="match status" value="1"/>
</dbReference>
<dbReference type="KEGG" id="apac:S7S_18405"/>
<dbReference type="InterPro" id="IPR052165">
    <property type="entry name" value="Membrane_assoc_protease"/>
</dbReference>
<gene>
    <name evidence="10" type="ORF">S7S_18405</name>
</gene>
<dbReference type="PANTHER" id="PTHR33507:SF4">
    <property type="entry name" value="NODULATION COMPETITIVENESS PROTEIN NFED"/>
    <property type="match status" value="1"/>
</dbReference>
<dbReference type="InterPro" id="IPR056738">
    <property type="entry name" value="NfeD1b_N"/>
</dbReference>
<comment type="subcellular location">
    <subcellularLocation>
        <location evidence="1">Membrane</location>
        <topology evidence="1">Multi-pass membrane protein</topology>
    </subcellularLocation>
</comment>
<dbReference type="Proteomes" id="UP000006764">
    <property type="component" value="Chromosome"/>
</dbReference>
<dbReference type="AlphaFoldDB" id="A0A0B4XUD0"/>
<evidence type="ECO:0000256" key="3">
    <source>
        <dbReference type="ARBA" id="ARBA00022989"/>
    </source>
</evidence>
<organism evidence="10 11">
    <name type="scientific">Isoalcanivorax pacificus W11-5</name>
    <dbReference type="NCBI Taxonomy" id="391936"/>
    <lineage>
        <taxon>Bacteria</taxon>
        <taxon>Pseudomonadati</taxon>
        <taxon>Pseudomonadota</taxon>
        <taxon>Gammaproteobacteria</taxon>
        <taxon>Oceanospirillales</taxon>
        <taxon>Alcanivoracaceae</taxon>
        <taxon>Isoalcanivorax</taxon>
    </lineage>
</organism>
<evidence type="ECO:0000256" key="2">
    <source>
        <dbReference type="ARBA" id="ARBA00022692"/>
    </source>
</evidence>
<protein>
    <submittedName>
        <fullName evidence="10">Membrane-bound serine protease</fullName>
    </submittedName>
</protein>
<dbReference type="InterPro" id="IPR012340">
    <property type="entry name" value="NA-bd_OB-fold"/>
</dbReference>